<dbReference type="AlphaFoldDB" id="A0A1F5ZG57"/>
<feature type="transmembrane region" description="Helical" evidence="1">
    <location>
        <begin position="7"/>
        <end position="28"/>
    </location>
</feature>
<protein>
    <recommendedName>
        <fullName evidence="4">General secretion pathway GspH domain-containing protein</fullName>
    </recommendedName>
</protein>
<dbReference type="InterPro" id="IPR045584">
    <property type="entry name" value="Pilin-like"/>
</dbReference>
<evidence type="ECO:0000313" key="3">
    <source>
        <dbReference type="Proteomes" id="UP000177268"/>
    </source>
</evidence>
<dbReference type="Proteomes" id="UP000177268">
    <property type="component" value="Unassembled WGS sequence"/>
</dbReference>
<reference evidence="2 3" key="1">
    <citation type="journal article" date="2016" name="Nat. Commun.">
        <title>Thousands of microbial genomes shed light on interconnected biogeochemical processes in an aquifer system.</title>
        <authorList>
            <person name="Anantharaman K."/>
            <person name="Brown C.T."/>
            <person name="Hug L.A."/>
            <person name="Sharon I."/>
            <person name="Castelle C.J."/>
            <person name="Probst A.J."/>
            <person name="Thomas B.C."/>
            <person name="Singh A."/>
            <person name="Wilkins M.J."/>
            <person name="Karaoz U."/>
            <person name="Brodie E.L."/>
            <person name="Williams K.H."/>
            <person name="Hubbard S.S."/>
            <person name="Banfield J.F."/>
        </authorList>
    </citation>
    <scope>NUCLEOTIDE SEQUENCE [LARGE SCALE GENOMIC DNA]</scope>
</reference>
<dbReference type="Pfam" id="PF07963">
    <property type="entry name" value="N_methyl"/>
    <property type="match status" value="1"/>
</dbReference>
<evidence type="ECO:0008006" key="4">
    <source>
        <dbReference type="Google" id="ProtNLM"/>
    </source>
</evidence>
<name>A0A1F5ZG57_9BACT</name>
<keyword evidence="1" id="KW-0472">Membrane</keyword>
<dbReference type="SUPFAM" id="SSF54523">
    <property type="entry name" value="Pili subunits"/>
    <property type="match status" value="1"/>
</dbReference>
<dbReference type="EMBL" id="MFIZ01000026">
    <property type="protein sequence ID" value="OGG11486.1"/>
    <property type="molecule type" value="Genomic_DNA"/>
</dbReference>
<dbReference type="NCBIfam" id="TIGR02532">
    <property type="entry name" value="IV_pilin_GFxxxE"/>
    <property type="match status" value="1"/>
</dbReference>
<proteinExistence type="predicted"/>
<comment type="caution">
    <text evidence="2">The sequence shown here is derived from an EMBL/GenBank/DDBJ whole genome shotgun (WGS) entry which is preliminary data.</text>
</comment>
<dbReference type="STRING" id="1798370.A2Z00_03505"/>
<evidence type="ECO:0000313" key="2">
    <source>
        <dbReference type="EMBL" id="OGG11486.1"/>
    </source>
</evidence>
<accession>A0A1F5ZG57</accession>
<organism evidence="2 3">
    <name type="scientific">Candidatus Gottesmanbacteria bacterium RBG_13_45_10</name>
    <dbReference type="NCBI Taxonomy" id="1798370"/>
    <lineage>
        <taxon>Bacteria</taxon>
        <taxon>Candidatus Gottesmaniibacteriota</taxon>
    </lineage>
</organism>
<evidence type="ECO:0000256" key="1">
    <source>
        <dbReference type="SAM" id="Phobius"/>
    </source>
</evidence>
<gene>
    <name evidence="2" type="ORF">A2Z00_03505</name>
</gene>
<sequence length="158" mass="16462">MKDGFTLIELIVAVTISLVVTGVIIANYNTYSDNQALKQAALTLKNDFRFAQGKASAGLKPTEAGVICTTLNGWTVTFTVSAYTLQANCVEGAVGSVTTMALPTGLSFALPLPPAITFKVLASGTTLAASQTVTLVGRLKNYAIQVTPSGDINDLGFQ</sequence>
<keyword evidence="1" id="KW-0812">Transmembrane</keyword>
<dbReference type="InterPro" id="IPR012902">
    <property type="entry name" value="N_methyl_site"/>
</dbReference>
<keyword evidence="1" id="KW-1133">Transmembrane helix</keyword>